<evidence type="ECO:0000313" key="5">
    <source>
        <dbReference type="EMBL" id="CAD8804571.1"/>
    </source>
</evidence>
<evidence type="ECO:0000259" key="4">
    <source>
        <dbReference type="PROSITE" id="PS51667"/>
    </source>
</evidence>
<dbReference type="InterPro" id="IPR002999">
    <property type="entry name" value="Tudor"/>
</dbReference>
<evidence type="ECO:0000256" key="1">
    <source>
        <dbReference type="ARBA" id="ARBA00023242"/>
    </source>
</evidence>
<feature type="region of interest" description="Disordered" evidence="2">
    <location>
        <begin position="510"/>
        <end position="532"/>
    </location>
</feature>
<keyword evidence="1" id="KW-0539">Nucleus</keyword>
<dbReference type="AlphaFoldDB" id="A0A7S0W4I1"/>
<dbReference type="Gene3D" id="2.30.30.140">
    <property type="match status" value="1"/>
</dbReference>
<evidence type="ECO:0000256" key="2">
    <source>
        <dbReference type="SAM" id="MobiDB-lite"/>
    </source>
</evidence>
<feature type="compositionally biased region" description="Basic and acidic residues" evidence="2">
    <location>
        <begin position="510"/>
        <end position="520"/>
    </location>
</feature>
<evidence type="ECO:0000259" key="3">
    <source>
        <dbReference type="PROSITE" id="PS50304"/>
    </source>
</evidence>
<feature type="region of interest" description="Disordered" evidence="2">
    <location>
        <begin position="435"/>
        <end position="488"/>
    </location>
</feature>
<gene>
    <name evidence="5" type="ORF">HTEP1355_LOCUS18249</name>
</gene>
<feature type="domain" description="WRC" evidence="4">
    <location>
        <begin position="328"/>
        <end position="374"/>
    </location>
</feature>
<protein>
    <recommendedName>
        <fullName evidence="6">WRC domain-containing protein</fullName>
    </recommendedName>
</protein>
<reference evidence="5" key="1">
    <citation type="submission" date="2021-01" db="EMBL/GenBank/DDBJ databases">
        <authorList>
            <person name="Corre E."/>
            <person name="Pelletier E."/>
            <person name="Niang G."/>
            <person name="Scheremetjew M."/>
            <person name="Finn R."/>
            <person name="Kale V."/>
            <person name="Holt S."/>
            <person name="Cochrane G."/>
            <person name="Meng A."/>
            <person name="Brown T."/>
            <person name="Cohen L."/>
        </authorList>
    </citation>
    <scope>NUCLEOTIDE SEQUENCE</scope>
    <source>
        <strain evidence="5">CCMP443</strain>
    </source>
</reference>
<feature type="compositionally biased region" description="Acidic residues" evidence="2">
    <location>
        <begin position="467"/>
        <end position="478"/>
    </location>
</feature>
<feature type="compositionally biased region" description="Basic and acidic residues" evidence="2">
    <location>
        <begin position="135"/>
        <end position="165"/>
    </location>
</feature>
<name>A0A7S0W4I1_9CRYP</name>
<feature type="compositionally biased region" description="Basic and acidic residues" evidence="2">
    <location>
        <begin position="90"/>
        <end position="102"/>
    </location>
</feature>
<dbReference type="PROSITE" id="PS51667">
    <property type="entry name" value="WRC"/>
    <property type="match status" value="1"/>
</dbReference>
<feature type="compositionally biased region" description="Basic residues" evidence="2">
    <location>
        <begin position="523"/>
        <end position="532"/>
    </location>
</feature>
<dbReference type="EMBL" id="HBFN01031487">
    <property type="protein sequence ID" value="CAD8804571.1"/>
    <property type="molecule type" value="Transcribed_RNA"/>
</dbReference>
<evidence type="ECO:0008006" key="6">
    <source>
        <dbReference type="Google" id="ProtNLM"/>
    </source>
</evidence>
<feature type="compositionally biased region" description="Basic and acidic residues" evidence="2">
    <location>
        <begin position="113"/>
        <end position="126"/>
    </location>
</feature>
<feature type="compositionally biased region" description="Basic and acidic residues" evidence="2">
    <location>
        <begin position="442"/>
        <end position="466"/>
    </location>
</feature>
<dbReference type="InterPro" id="IPR014977">
    <property type="entry name" value="WRC_dom"/>
</dbReference>
<dbReference type="PROSITE" id="PS50304">
    <property type="entry name" value="TUDOR"/>
    <property type="match status" value="1"/>
</dbReference>
<feature type="domain" description="Tudor" evidence="3">
    <location>
        <begin position="389"/>
        <end position="448"/>
    </location>
</feature>
<sequence length="532" mass="58910">MEVGELEGVKGKDKEKAALHGLPIRELTFQSRALTSLRVRGVHSPGDVFVRRELERRAKWLAKEAVKKEIVEDRMEEATAQGRAGDVKMEDALEGDGGDKPISDGGAVEGEAETSKPDAAIEKDEVQGQGGVAKLEVKAEVHEGAEPLTSEKAKEDGARMSEDTKPLATATPALPPPVRKPFNGARVMVLHQDGQWYGGFLSFLNDDDEGKWHVIFEDNEEDDLFVNSGECTVVSVKEAAPADGVCLAHGILRIKRDMLDMCAALPTQDTLWWARRKHVWEADVRNARSVSQLNVLLHEFGRCVKSDLREKWWCPWDGFEVPQAGAQQVTSVRCRYTEGGSSWRCKSAAIPGKSVCKRHLKKQLASAGVAGFKVIMRPSDNPEGLKNVKLEEGMDVEVFYPRDNEWYQAKVMSVNKKGAPKVAYINAGDEGQVTNTSTTEVVTDKKRLRLPEKAEGEGEKEGHSKEDEDGEEDEDEHGEEEKGLIMANEEVVTSASVLLRIHSLDQALRYADEIHHDPPPKKTPAKRGRKKK</sequence>
<accession>A0A7S0W4I1</accession>
<organism evidence="5">
    <name type="scientific">Hemiselmis tepida</name>
    <dbReference type="NCBI Taxonomy" id="464990"/>
    <lineage>
        <taxon>Eukaryota</taxon>
        <taxon>Cryptophyceae</taxon>
        <taxon>Cryptomonadales</taxon>
        <taxon>Hemiselmidaceae</taxon>
        <taxon>Hemiselmis</taxon>
    </lineage>
</organism>
<dbReference type="CDD" id="cd04508">
    <property type="entry name" value="Tudor_SF"/>
    <property type="match status" value="1"/>
</dbReference>
<feature type="region of interest" description="Disordered" evidence="2">
    <location>
        <begin position="90"/>
        <end position="179"/>
    </location>
</feature>
<proteinExistence type="predicted"/>